<dbReference type="PROSITE" id="PS01306">
    <property type="entry name" value="UPF0054"/>
    <property type="match status" value="1"/>
</dbReference>
<dbReference type="Gene3D" id="3.40.390.30">
    <property type="entry name" value="Metalloproteases ('zincins'), catalytic domain"/>
    <property type="match status" value="1"/>
</dbReference>
<feature type="binding site" evidence="8">
    <location>
        <position position="117"/>
    </location>
    <ligand>
        <name>Zn(2+)</name>
        <dbReference type="ChEBI" id="CHEBI:29105"/>
        <note>catalytic</note>
    </ligand>
</feature>
<evidence type="ECO:0000313" key="9">
    <source>
        <dbReference type="EMBL" id="MEX0468626.1"/>
    </source>
</evidence>
<evidence type="ECO:0000256" key="2">
    <source>
        <dbReference type="ARBA" id="ARBA00022517"/>
    </source>
</evidence>
<comment type="subcellular location">
    <subcellularLocation>
        <location evidence="8">Cytoplasm</location>
    </subcellularLocation>
</comment>
<evidence type="ECO:0000256" key="3">
    <source>
        <dbReference type="ARBA" id="ARBA00022722"/>
    </source>
</evidence>
<dbReference type="EC" id="3.1.-.-" evidence="8"/>
<dbReference type="InterPro" id="IPR023091">
    <property type="entry name" value="MetalPrtase_cat_dom_sf_prd"/>
</dbReference>
<feature type="binding site" evidence="8">
    <location>
        <position position="127"/>
    </location>
    <ligand>
        <name>Zn(2+)</name>
        <dbReference type="ChEBI" id="CHEBI:29105"/>
        <note>catalytic</note>
    </ligand>
</feature>
<dbReference type="Pfam" id="PF02130">
    <property type="entry name" value="YbeY"/>
    <property type="match status" value="1"/>
</dbReference>
<evidence type="ECO:0000256" key="8">
    <source>
        <dbReference type="HAMAP-Rule" id="MF_00009"/>
    </source>
</evidence>
<organism evidence="9 10">
    <name type="scientific">Spiribacter pallidus</name>
    <dbReference type="NCBI Taxonomy" id="1987936"/>
    <lineage>
        <taxon>Bacteria</taxon>
        <taxon>Pseudomonadati</taxon>
        <taxon>Pseudomonadota</taxon>
        <taxon>Gammaproteobacteria</taxon>
        <taxon>Chromatiales</taxon>
        <taxon>Ectothiorhodospiraceae</taxon>
        <taxon>Spiribacter</taxon>
    </lineage>
</organism>
<keyword evidence="7 8" id="KW-0862">Zinc</keyword>
<keyword evidence="8" id="KW-0698">rRNA processing</keyword>
<dbReference type="InterPro" id="IPR020549">
    <property type="entry name" value="YbeY_CS"/>
</dbReference>
<keyword evidence="6 8" id="KW-0378">Hydrolase</keyword>
<keyword evidence="8" id="KW-0963">Cytoplasm</keyword>
<dbReference type="PANTHER" id="PTHR46986">
    <property type="entry name" value="ENDORIBONUCLEASE YBEY, CHLOROPLASTIC"/>
    <property type="match status" value="1"/>
</dbReference>
<protein>
    <recommendedName>
        <fullName evidence="8">Endoribonuclease YbeY</fullName>
        <ecNumber evidence="8">3.1.-.-</ecNumber>
    </recommendedName>
</protein>
<comment type="function">
    <text evidence="8">Single strand-specific metallo-endoribonuclease involved in late-stage 70S ribosome quality control and in maturation of the 3' terminus of the 16S rRNA.</text>
</comment>
<keyword evidence="10" id="KW-1185">Reference proteome</keyword>
<dbReference type="RefSeq" id="WP_367991046.1">
    <property type="nucleotide sequence ID" value="NZ_JBAKFM010000001.1"/>
</dbReference>
<dbReference type="Proteomes" id="UP001556709">
    <property type="component" value="Unassembled WGS sequence"/>
</dbReference>
<evidence type="ECO:0000256" key="5">
    <source>
        <dbReference type="ARBA" id="ARBA00022759"/>
    </source>
</evidence>
<reference evidence="9 10" key="1">
    <citation type="submission" date="2024-02" db="EMBL/GenBank/DDBJ databases">
        <title>New especies of Spiribacter isolated from saline water.</title>
        <authorList>
            <person name="Leon M.J."/>
            <person name="De La Haba R."/>
            <person name="Sanchez-Porro C."/>
            <person name="Ventosa A."/>
        </authorList>
    </citation>
    <scope>NUCLEOTIDE SEQUENCE [LARGE SCALE GENOMIC DNA]</scope>
    <source>
        <strain evidence="10">ag22IC6-390</strain>
    </source>
</reference>
<evidence type="ECO:0000256" key="1">
    <source>
        <dbReference type="ARBA" id="ARBA00010875"/>
    </source>
</evidence>
<keyword evidence="2 8" id="KW-0690">Ribosome biogenesis</keyword>
<keyword evidence="4 8" id="KW-0479">Metal-binding</keyword>
<comment type="similarity">
    <text evidence="1 8">Belongs to the endoribonuclease YbeY family.</text>
</comment>
<feature type="binding site" evidence="8">
    <location>
        <position position="121"/>
    </location>
    <ligand>
        <name>Zn(2+)</name>
        <dbReference type="ChEBI" id="CHEBI:29105"/>
        <note>catalytic</note>
    </ligand>
</feature>
<dbReference type="EMBL" id="JBAKFM010000001">
    <property type="protein sequence ID" value="MEX0468626.1"/>
    <property type="molecule type" value="Genomic_DNA"/>
</dbReference>
<keyword evidence="3 8" id="KW-0540">Nuclease</keyword>
<keyword evidence="5 8" id="KW-0255">Endonuclease</keyword>
<accession>A0ABV3TAH6</accession>
<dbReference type="InterPro" id="IPR002036">
    <property type="entry name" value="YbeY"/>
</dbReference>
<dbReference type="NCBIfam" id="TIGR00043">
    <property type="entry name" value="rRNA maturation RNase YbeY"/>
    <property type="match status" value="1"/>
</dbReference>
<dbReference type="HAMAP" id="MF_00009">
    <property type="entry name" value="Endoribonucl_YbeY"/>
    <property type="match status" value="1"/>
</dbReference>
<gene>
    <name evidence="8 9" type="primary">ybeY</name>
    <name evidence="9" type="ORF">V6X73_02595</name>
</gene>
<sequence length="164" mass="18148">MTPTSRAMPELILHSAVDAVIPSEADFRRWVTAALADRRGDWELGIRVVDAEEMRRLNRDYRGKDRPTNVLAFPVDLPDGVDLPLLGDLLICAPVVAREAADQGKAEHQHWAHLTVHGVLHLLGFDHLDSVEAEAMEAEERRVLAEMDIADPYRSDSAAGEPIG</sequence>
<evidence type="ECO:0000256" key="4">
    <source>
        <dbReference type="ARBA" id="ARBA00022723"/>
    </source>
</evidence>
<dbReference type="PANTHER" id="PTHR46986:SF1">
    <property type="entry name" value="ENDORIBONUCLEASE YBEY, CHLOROPLASTIC"/>
    <property type="match status" value="1"/>
</dbReference>
<comment type="cofactor">
    <cofactor evidence="8">
        <name>Zn(2+)</name>
        <dbReference type="ChEBI" id="CHEBI:29105"/>
    </cofactor>
    <text evidence="8">Binds 1 zinc ion.</text>
</comment>
<evidence type="ECO:0000256" key="7">
    <source>
        <dbReference type="ARBA" id="ARBA00022833"/>
    </source>
</evidence>
<proteinExistence type="inferred from homology"/>
<comment type="caution">
    <text evidence="9">The sequence shown here is derived from an EMBL/GenBank/DDBJ whole genome shotgun (WGS) entry which is preliminary data.</text>
</comment>
<dbReference type="SUPFAM" id="SSF55486">
    <property type="entry name" value="Metalloproteases ('zincins'), catalytic domain"/>
    <property type="match status" value="1"/>
</dbReference>
<evidence type="ECO:0000313" key="10">
    <source>
        <dbReference type="Proteomes" id="UP001556709"/>
    </source>
</evidence>
<name>A0ABV3TAH6_9GAMM</name>
<evidence type="ECO:0000256" key="6">
    <source>
        <dbReference type="ARBA" id="ARBA00022801"/>
    </source>
</evidence>